<feature type="non-terminal residue" evidence="6">
    <location>
        <position position="1"/>
    </location>
</feature>
<dbReference type="NCBIfam" id="NF033592">
    <property type="entry name" value="transpos_IS4_1"/>
    <property type="match status" value="1"/>
</dbReference>
<keyword evidence="7" id="KW-1185">Reference proteome</keyword>
<dbReference type="InterPro" id="IPR002559">
    <property type="entry name" value="Transposase_11"/>
</dbReference>
<proteinExistence type="inferred from homology"/>
<keyword evidence="2" id="KW-0815">Transposition</keyword>
<dbReference type="Proteomes" id="UP001589747">
    <property type="component" value="Unassembled WGS sequence"/>
</dbReference>
<name>A0ABV5L107_9BACL</name>
<dbReference type="SUPFAM" id="SSF53098">
    <property type="entry name" value="Ribonuclease H-like"/>
    <property type="match status" value="1"/>
</dbReference>
<dbReference type="PANTHER" id="PTHR33258:SF1">
    <property type="entry name" value="TRANSPOSASE INSL FOR INSERTION SEQUENCE ELEMENT IS186A-RELATED"/>
    <property type="match status" value="1"/>
</dbReference>
<dbReference type="RefSeq" id="WP_377503243.1">
    <property type="nucleotide sequence ID" value="NZ_JBHMDO010000059.1"/>
</dbReference>
<comment type="caution">
    <text evidence="6">The sequence shown here is derived from an EMBL/GenBank/DDBJ whole genome shotgun (WGS) entry which is preliminary data.</text>
</comment>
<dbReference type="InterPro" id="IPR047952">
    <property type="entry name" value="Transpos_IS4"/>
</dbReference>
<gene>
    <name evidence="6" type="ORF">ACFFSY_35080</name>
</gene>
<evidence type="ECO:0000313" key="6">
    <source>
        <dbReference type="EMBL" id="MFB9331167.1"/>
    </source>
</evidence>
<dbReference type="EMBL" id="JBHMDO010000059">
    <property type="protein sequence ID" value="MFB9331167.1"/>
    <property type="molecule type" value="Genomic_DNA"/>
</dbReference>
<keyword evidence="3" id="KW-0238">DNA-binding</keyword>
<comment type="similarity">
    <text evidence="1">Belongs to the transposase 11 family.</text>
</comment>
<dbReference type="PANTHER" id="PTHR33258">
    <property type="entry name" value="TRANSPOSASE INSL FOR INSERTION SEQUENCE ELEMENT IS186A-RELATED"/>
    <property type="match status" value="1"/>
</dbReference>
<feature type="domain" description="Transposase IS4-like" evidence="5">
    <location>
        <begin position="118"/>
        <end position="348"/>
    </location>
</feature>
<dbReference type="Pfam" id="PF01609">
    <property type="entry name" value="DDE_Tnp_1"/>
    <property type="match status" value="1"/>
</dbReference>
<evidence type="ECO:0000313" key="7">
    <source>
        <dbReference type="Proteomes" id="UP001589747"/>
    </source>
</evidence>
<dbReference type="Gene3D" id="3.90.350.10">
    <property type="entry name" value="Transposase Inhibitor Protein From Tn5, Chain A, domain 1"/>
    <property type="match status" value="1"/>
</dbReference>
<organism evidence="6 7">
    <name type="scientific">Paenibacillus aurantiacus</name>
    <dbReference type="NCBI Taxonomy" id="1936118"/>
    <lineage>
        <taxon>Bacteria</taxon>
        <taxon>Bacillati</taxon>
        <taxon>Bacillota</taxon>
        <taxon>Bacilli</taxon>
        <taxon>Bacillales</taxon>
        <taxon>Paenibacillaceae</taxon>
        <taxon>Paenibacillus</taxon>
    </lineage>
</organism>
<reference evidence="6 7" key="1">
    <citation type="submission" date="2024-09" db="EMBL/GenBank/DDBJ databases">
        <authorList>
            <person name="Sun Q."/>
            <person name="Mori K."/>
        </authorList>
    </citation>
    <scope>NUCLEOTIDE SEQUENCE [LARGE SCALE GENOMIC DNA]</scope>
    <source>
        <strain evidence="6 7">TISTR 2452</strain>
    </source>
</reference>
<evidence type="ECO:0000259" key="5">
    <source>
        <dbReference type="Pfam" id="PF01609"/>
    </source>
</evidence>
<evidence type="ECO:0000256" key="2">
    <source>
        <dbReference type="ARBA" id="ARBA00022578"/>
    </source>
</evidence>
<accession>A0ABV5L107</accession>
<protein>
    <submittedName>
        <fullName evidence="6">IS4 family transposase</fullName>
    </submittedName>
</protein>
<evidence type="ECO:0000256" key="4">
    <source>
        <dbReference type="ARBA" id="ARBA00023172"/>
    </source>
</evidence>
<sequence>EYEKKTTIILARAVSMMKNVSFLQKVRRKQTDFTRNRKVGFFTLLCLILRMIRKSTQLELDEFRRQFMPEEFEATTYTKASFSEARQKLLPEAFTLLNDEVVQQYYEIGGFKTFLGFRLLAIDGSVLEVPNTKENQEAFGYVTTQVKDFQLARARTSLLFDVENNLTLHASLGKFADSEKNLAKQNLDHLLTFPSPGVRDLVLFDRGYPSLDLLQYLEQKGFAYLMRSSHQFLKEVVGTTTPDEIVHVMVTKKRAEKLAAKNVVVRAGEAFVIRVLKVMLTTGEEEILITNLSSDELPYEASRELYNKRWGIETRFNELKNKFEIENFSAQKPLSIEQDFLATIFLSNIASIMEEDADTELKESQRTQTLKYDEYRINKAILIGKMRDPLIAILLEDKPRKRAKRYRQLMAELQRHIVAVVPDRSFPRKKQP</sequence>
<feature type="non-terminal residue" evidence="6">
    <location>
        <position position="432"/>
    </location>
</feature>
<evidence type="ECO:0000256" key="3">
    <source>
        <dbReference type="ARBA" id="ARBA00023125"/>
    </source>
</evidence>
<evidence type="ECO:0000256" key="1">
    <source>
        <dbReference type="ARBA" id="ARBA00010075"/>
    </source>
</evidence>
<keyword evidence="4" id="KW-0233">DNA recombination</keyword>
<dbReference type="InterPro" id="IPR012337">
    <property type="entry name" value="RNaseH-like_sf"/>
</dbReference>